<dbReference type="PRINTS" id="PR00307">
    <property type="entry name" value="ADENOVSFIBRE"/>
</dbReference>
<dbReference type="GO" id="GO:0098671">
    <property type="term" value="P:adhesion receptor-mediated virion attachment to host cell"/>
    <property type="evidence" value="ECO:0007669"/>
    <property type="project" value="UniProtKB-KW"/>
</dbReference>
<evidence type="ECO:0000256" key="5">
    <source>
        <dbReference type="ARBA" id="ARBA00022562"/>
    </source>
</evidence>
<evidence type="ECO:0000313" key="13">
    <source>
        <dbReference type="EMBL" id="AFG19607.1"/>
    </source>
</evidence>
<name>A0A9W3NKS3_9ADEN</name>
<evidence type="ECO:0000256" key="4">
    <source>
        <dbReference type="ARBA" id="ARBA00022561"/>
    </source>
</evidence>
<evidence type="ECO:0000256" key="1">
    <source>
        <dbReference type="ARBA" id="ARBA00004147"/>
    </source>
</evidence>
<evidence type="ECO:0000256" key="9">
    <source>
        <dbReference type="ARBA" id="ARBA00022921"/>
    </source>
</evidence>
<dbReference type="EMBL" id="JQ776547">
    <property type="protein sequence ID" value="AFG19607.1"/>
    <property type="molecule type" value="Genomic_DNA"/>
</dbReference>
<feature type="domain" description="Adenoviral fibre protein knob" evidence="12">
    <location>
        <begin position="358"/>
        <end position="532"/>
    </location>
</feature>
<dbReference type="SUPFAM" id="SSF51225">
    <property type="entry name" value="Fibre shaft of virus attachment proteins"/>
    <property type="match status" value="3"/>
</dbReference>
<dbReference type="InterPro" id="IPR000978">
    <property type="entry name" value="Adeno_fibre_knob"/>
</dbReference>
<keyword evidence="4" id="KW-0167">Capsid protein</keyword>
<dbReference type="Gene3D" id="2.10.25.20">
    <property type="entry name" value="reovirus attachment protein sigma1, domain 1"/>
    <property type="match status" value="1"/>
</dbReference>
<keyword evidence="6" id="KW-0945">Host-virus interaction</keyword>
<dbReference type="GO" id="GO:0042025">
    <property type="term" value="C:host cell nucleus"/>
    <property type="evidence" value="ECO:0007669"/>
    <property type="project" value="UniProtKB-SubCell"/>
</dbReference>
<evidence type="ECO:0000256" key="3">
    <source>
        <dbReference type="ARBA" id="ARBA00006685"/>
    </source>
</evidence>
<dbReference type="SUPFAM" id="SSF49835">
    <property type="entry name" value="Virus attachment protein globular domain"/>
    <property type="match status" value="1"/>
</dbReference>
<comment type="subcellular location">
    <subcellularLocation>
        <location evidence="1">Host nucleus</location>
    </subcellularLocation>
    <subcellularLocation>
        <location evidence="2">Virion</location>
    </subcellularLocation>
</comment>
<keyword evidence="8" id="KW-0946">Virion</keyword>
<dbReference type="InterPro" id="IPR000931">
    <property type="entry name" value="Adeno_fibre"/>
</dbReference>
<keyword evidence="11" id="KW-1160">Virus entry into host cell</keyword>
<dbReference type="GO" id="GO:0046718">
    <property type="term" value="P:symbiont entry into host cell"/>
    <property type="evidence" value="ECO:0007669"/>
    <property type="project" value="UniProtKB-KW"/>
</dbReference>
<dbReference type="GO" id="GO:0007155">
    <property type="term" value="P:cell adhesion"/>
    <property type="evidence" value="ECO:0007669"/>
    <property type="project" value="InterPro"/>
</dbReference>
<evidence type="ECO:0000313" key="14">
    <source>
        <dbReference type="Proteomes" id="UP000115749"/>
    </source>
</evidence>
<protein>
    <submittedName>
        <fullName evidence="13">Fiber</fullName>
    </submittedName>
</protein>
<reference evidence="13 14" key="1">
    <citation type="journal article" date="2009" name="PLoS Pathog.">
        <title>Isolation and characterization of adenoviruses persistently shed from the gastrointestinal tract of non-human primates.</title>
        <authorList>
            <person name="Roy S."/>
            <person name="Vandenberghe L.H."/>
            <person name="Kryazhimskiy S."/>
            <person name="Grant R."/>
            <person name="Calcedo R."/>
            <person name="Yuan X."/>
            <person name="Keough M."/>
            <person name="Sandhu A."/>
            <person name="Wang Q."/>
            <person name="Medina-Jaszek C.A."/>
            <person name="Plotkin J.B."/>
            <person name="Wilson J.M."/>
        </authorList>
    </citation>
    <scope>NUCLEOTIDE SEQUENCE [LARGE SCALE GENOMIC DNA]</scope>
    <source>
        <strain evidence="13">SV-39</strain>
    </source>
</reference>
<evidence type="ECO:0000256" key="2">
    <source>
        <dbReference type="ARBA" id="ARBA00004328"/>
    </source>
</evidence>
<evidence type="ECO:0000256" key="6">
    <source>
        <dbReference type="ARBA" id="ARBA00022581"/>
    </source>
</evidence>
<dbReference type="GO" id="GO:0019028">
    <property type="term" value="C:viral capsid"/>
    <property type="evidence" value="ECO:0007669"/>
    <property type="project" value="UniProtKB-KW"/>
</dbReference>
<dbReference type="InterPro" id="IPR008982">
    <property type="entry name" value="Adenovirus_pIV-like_att"/>
</dbReference>
<keyword evidence="9" id="KW-0426">Late protein</keyword>
<comment type="similarity">
    <text evidence="3">Belongs to the adenoviridae fiber family.</text>
</comment>
<dbReference type="Gene3D" id="6.20.10.20">
    <property type="match status" value="4"/>
</dbReference>
<dbReference type="Gene3D" id="2.60.90.10">
    <property type="entry name" value="Adenovirus pIV-related, attachment domain"/>
    <property type="match status" value="1"/>
</dbReference>
<evidence type="ECO:0000256" key="7">
    <source>
        <dbReference type="ARBA" id="ARBA00022804"/>
    </source>
</evidence>
<dbReference type="Proteomes" id="UP000115749">
    <property type="component" value="Segment"/>
</dbReference>
<keyword evidence="10" id="KW-1233">Viral attachment to host adhesion receptor</keyword>
<dbReference type="Pfam" id="PF00608">
    <property type="entry name" value="Adeno_shaft"/>
    <property type="match status" value="7"/>
</dbReference>
<evidence type="ECO:0000256" key="11">
    <source>
        <dbReference type="ARBA" id="ARBA00023296"/>
    </source>
</evidence>
<organism evidence="13 14">
    <name type="scientific">Simian adenovirus 6</name>
    <dbReference type="NCBI Taxonomy" id="413259"/>
    <lineage>
        <taxon>Viruses</taxon>
        <taxon>Varidnaviria</taxon>
        <taxon>Bamfordvirae</taxon>
        <taxon>Preplasmiviricota</taxon>
        <taxon>Polisuviricotina</taxon>
        <taxon>Pharingeaviricetes</taxon>
        <taxon>Rowavirales</taxon>
        <taxon>Adenoviridae</taxon>
        <taxon>Mastadenovirus</taxon>
        <taxon>Mastadenovirus simiae</taxon>
        <taxon>Simian mastadenovirus A</taxon>
    </lineage>
</organism>
<dbReference type="Pfam" id="PF00541">
    <property type="entry name" value="Adeno_knob"/>
    <property type="match status" value="1"/>
</dbReference>
<accession>A0A9W3NKS3</accession>
<dbReference type="InterPro" id="IPR009013">
    <property type="entry name" value="Attachment_protein_shaft_sf"/>
</dbReference>
<evidence type="ECO:0000256" key="8">
    <source>
        <dbReference type="ARBA" id="ARBA00022844"/>
    </source>
</evidence>
<keyword evidence="5" id="KW-1048">Host nucleus</keyword>
<evidence type="ECO:0000259" key="12">
    <source>
        <dbReference type="Pfam" id="PF00541"/>
    </source>
</evidence>
<evidence type="ECO:0000256" key="10">
    <source>
        <dbReference type="ARBA" id="ARBA00023165"/>
    </source>
</evidence>
<keyword evidence="7" id="KW-1161">Viral attachment to host cell</keyword>
<dbReference type="InterPro" id="IPR000939">
    <property type="entry name" value="Adenobir_fibre_prot_rpt/shaft"/>
</dbReference>
<sequence>MKRAKVEEGFNPVYPYGYSTPTDVAPPFVASDGLQENPPGVLSLKISKPLTFNASKALSLAIGPGLKIQDGKLVGEGQAILANLPLQITNNTISLRFGNTLALNDNNELQTTLKSSSPLKITDQTLSLNIGDSLAIKDDKLESALQATLPLSISNNTISLNVGTGLTINGNVLQAVPLNALSPLTISNNNISLRYGSSLTVLNNELQSNLTVHSPLKLNSNNSISLNTLSPFRIENGFLTLYLGTKSGLLVQNSGLKVQAGYGLQVTDTNALTLRYLAPLTIPDSGSEQGILKVNTGQGLSVNQAGALETSLGGGLKYADNKITFDTGNGLTLSENKLAVAAGSGLTFRDGALVATGTAFTQTLWTTADPSPNCTIIQDRDTKFTLALTISGSQVLGTVSIIGVKGPLSSSIPSATVTVQLNFDSNGALLSSSSLKGYWGYRQGPSIDPYPIINALNFMPNSLAYPPGQEIQAKCNMYVSTFLRGNPQRPIVLNITFNNQTSGFSIRFTWTNLTTGEAFAMPPCTFSYIAEQQ</sequence>
<proteinExistence type="inferred from homology"/>